<dbReference type="Proteomes" id="UP000245207">
    <property type="component" value="Unassembled WGS sequence"/>
</dbReference>
<sequence length="207" mass="23558">MDDDDTRSEQRLSFSDLLLFANDDENQDPIISSPYNSSHFNQDNFLGFFVEETLSFNTPKTGIIFCGKVIDTSTDTQNPNPKKKASSKKNNNIGGLPRRNSDSFSRSNSFHAFIKNEQVSKLASSSKSRWRVFVGSDRFPKKMELSDIRSRQRRRSHGSEKDKRDGSWFSGLIRLLGCNGGFNYDENEMIKSSLRYFPSSTLRAGLI</sequence>
<dbReference type="PANTHER" id="PTHR34130">
    <property type="entry name" value="OS08G0243800 PROTEIN"/>
    <property type="match status" value="1"/>
</dbReference>
<gene>
    <name evidence="2" type="ORF">CTI12_AA029570</name>
</gene>
<organism evidence="2 3">
    <name type="scientific">Artemisia annua</name>
    <name type="common">Sweet wormwood</name>
    <dbReference type="NCBI Taxonomy" id="35608"/>
    <lineage>
        <taxon>Eukaryota</taxon>
        <taxon>Viridiplantae</taxon>
        <taxon>Streptophyta</taxon>
        <taxon>Embryophyta</taxon>
        <taxon>Tracheophyta</taxon>
        <taxon>Spermatophyta</taxon>
        <taxon>Magnoliopsida</taxon>
        <taxon>eudicotyledons</taxon>
        <taxon>Gunneridae</taxon>
        <taxon>Pentapetalae</taxon>
        <taxon>asterids</taxon>
        <taxon>campanulids</taxon>
        <taxon>Asterales</taxon>
        <taxon>Asteraceae</taxon>
        <taxon>Asteroideae</taxon>
        <taxon>Anthemideae</taxon>
        <taxon>Artemisiinae</taxon>
        <taxon>Artemisia</taxon>
    </lineage>
</organism>
<evidence type="ECO:0000256" key="1">
    <source>
        <dbReference type="SAM" id="MobiDB-lite"/>
    </source>
</evidence>
<protein>
    <submittedName>
        <fullName evidence="2">Uncharacterized protein</fullName>
    </submittedName>
</protein>
<evidence type="ECO:0000313" key="2">
    <source>
        <dbReference type="EMBL" id="PWA95993.1"/>
    </source>
</evidence>
<accession>A0A2U1QDE1</accession>
<feature type="region of interest" description="Disordered" evidence="1">
    <location>
        <begin position="71"/>
        <end position="104"/>
    </location>
</feature>
<name>A0A2U1QDE1_ARTAN</name>
<dbReference type="OrthoDB" id="752671at2759"/>
<dbReference type="PANTHER" id="PTHR34130:SF5">
    <property type="entry name" value="OS08G0243800 PROTEIN"/>
    <property type="match status" value="1"/>
</dbReference>
<dbReference type="AlphaFoldDB" id="A0A2U1QDE1"/>
<evidence type="ECO:0000313" key="3">
    <source>
        <dbReference type="Proteomes" id="UP000245207"/>
    </source>
</evidence>
<proteinExistence type="predicted"/>
<feature type="region of interest" description="Disordered" evidence="1">
    <location>
        <begin position="145"/>
        <end position="165"/>
    </location>
</feature>
<comment type="caution">
    <text evidence="2">The sequence shown here is derived from an EMBL/GenBank/DDBJ whole genome shotgun (WGS) entry which is preliminary data.</text>
</comment>
<keyword evidence="3" id="KW-1185">Reference proteome</keyword>
<reference evidence="2 3" key="1">
    <citation type="journal article" date="2018" name="Mol. Plant">
        <title>The genome of Artemisia annua provides insight into the evolution of Asteraceae family and artemisinin biosynthesis.</title>
        <authorList>
            <person name="Shen Q."/>
            <person name="Zhang L."/>
            <person name="Liao Z."/>
            <person name="Wang S."/>
            <person name="Yan T."/>
            <person name="Shi P."/>
            <person name="Liu M."/>
            <person name="Fu X."/>
            <person name="Pan Q."/>
            <person name="Wang Y."/>
            <person name="Lv Z."/>
            <person name="Lu X."/>
            <person name="Zhang F."/>
            <person name="Jiang W."/>
            <person name="Ma Y."/>
            <person name="Chen M."/>
            <person name="Hao X."/>
            <person name="Li L."/>
            <person name="Tang Y."/>
            <person name="Lv G."/>
            <person name="Zhou Y."/>
            <person name="Sun X."/>
            <person name="Brodelius P.E."/>
            <person name="Rose J.K.C."/>
            <person name="Tang K."/>
        </authorList>
    </citation>
    <scope>NUCLEOTIDE SEQUENCE [LARGE SCALE GENOMIC DNA]</scope>
    <source>
        <strain evidence="3">cv. Huhao1</strain>
        <tissue evidence="2">Leaf</tissue>
    </source>
</reference>
<dbReference type="EMBL" id="PKPP01000206">
    <property type="protein sequence ID" value="PWA95993.1"/>
    <property type="molecule type" value="Genomic_DNA"/>
</dbReference>